<evidence type="ECO:0000313" key="9">
    <source>
        <dbReference type="Proteomes" id="UP001144313"/>
    </source>
</evidence>
<reference evidence="8" key="1">
    <citation type="submission" date="2022-12" db="EMBL/GenBank/DDBJ databases">
        <title>Reference genome sequencing for broad-spectrum identification of bacterial and archaeal isolates by mass spectrometry.</title>
        <authorList>
            <person name="Sekiguchi Y."/>
            <person name="Tourlousse D.M."/>
        </authorList>
    </citation>
    <scope>NUCLEOTIDE SEQUENCE</scope>
    <source>
        <strain evidence="8">LLR39Z86</strain>
    </source>
</reference>
<protein>
    <recommendedName>
        <fullName evidence="7">RDD domain-containing protein</fullName>
    </recommendedName>
</protein>
<comment type="caution">
    <text evidence="8">The sequence shown here is derived from an EMBL/GenBank/DDBJ whole genome shotgun (WGS) entry which is preliminary data.</text>
</comment>
<accession>A0A9W6G8P8</accession>
<dbReference type="RefSeq" id="WP_270114304.1">
    <property type="nucleotide sequence ID" value="NZ_BAAAOL010000006.1"/>
</dbReference>
<evidence type="ECO:0000259" key="7">
    <source>
        <dbReference type="Pfam" id="PF06271"/>
    </source>
</evidence>
<keyword evidence="9" id="KW-1185">Reference proteome</keyword>
<feature type="transmembrane region" description="Helical" evidence="6">
    <location>
        <begin position="58"/>
        <end position="83"/>
    </location>
</feature>
<proteinExistence type="predicted"/>
<dbReference type="AlphaFoldDB" id="A0A9W6G8P8"/>
<keyword evidence="4 6" id="KW-1133">Transmembrane helix</keyword>
<evidence type="ECO:0000256" key="1">
    <source>
        <dbReference type="ARBA" id="ARBA00004651"/>
    </source>
</evidence>
<dbReference type="GO" id="GO:0005886">
    <property type="term" value="C:plasma membrane"/>
    <property type="evidence" value="ECO:0007669"/>
    <property type="project" value="UniProtKB-SubCell"/>
</dbReference>
<name>A0A9W6G8P8_9ACTN</name>
<sequence>MTSERGANTPQTTGSGQDLATLGARFVALFIDWMACTVLAIGLSWLDLVTADPFGQALLRALLFAAYCTALLAFGTQTLGMWLMRIACVSADHGGPIGLLRSLVRAVLLSLLLPALTALAHPYHRGLHDLAAGSVMLKVPPRRA</sequence>
<dbReference type="InterPro" id="IPR010432">
    <property type="entry name" value="RDD"/>
</dbReference>
<dbReference type="EMBL" id="BSDT01000001">
    <property type="protein sequence ID" value="GLI42431.1"/>
    <property type="molecule type" value="Genomic_DNA"/>
</dbReference>
<dbReference type="PANTHER" id="PTHR36115:SF6">
    <property type="entry name" value="PROLINE-RICH ANTIGEN HOMOLOG"/>
    <property type="match status" value="1"/>
</dbReference>
<keyword evidence="3 6" id="KW-0812">Transmembrane</keyword>
<evidence type="ECO:0000256" key="2">
    <source>
        <dbReference type="ARBA" id="ARBA00022475"/>
    </source>
</evidence>
<keyword evidence="2" id="KW-1003">Cell membrane</keyword>
<dbReference type="Pfam" id="PF06271">
    <property type="entry name" value="RDD"/>
    <property type="match status" value="1"/>
</dbReference>
<evidence type="ECO:0000313" key="8">
    <source>
        <dbReference type="EMBL" id="GLI42431.1"/>
    </source>
</evidence>
<evidence type="ECO:0000256" key="6">
    <source>
        <dbReference type="SAM" id="Phobius"/>
    </source>
</evidence>
<gene>
    <name evidence="8" type="ORF">GALLR39Z86_22810</name>
</gene>
<feature type="domain" description="RDD" evidence="7">
    <location>
        <begin position="20"/>
        <end position="133"/>
    </location>
</feature>
<evidence type="ECO:0000256" key="5">
    <source>
        <dbReference type="ARBA" id="ARBA00023136"/>
    </source>
</evidence>
<evidence type="ECO:0000256" key="4">
    <source>
        <dbReference type="ARBA" id="ARBA00022989"/>
    </source>
</evidence>
<dbReference type="Proteomes" id="UP001144313">
    <property type="component" value="Unassembled WGS sequence"/>
</dbReference>
<evidence type="ECO:0000256" key="3">
    <source>
        <dbReference type="ARBA" id="ARBA00022692"/>
    </source>
</evidence>
<dbReference type="InterPro" id="IPR051791">
    <property type="entry name" value="Pra-immunoreactive"/>
</dbReference>
<dbReference type="PANTHER" id="PTHR36115">
    <property type="entry name" value="PROLINE-RICH ANTIGEN HOMOLOG-RELATED"/>
    <property type="match status" value="1"/>
</dbReference>
<comment type="subcellular location">
    <subcellularLocation>
        <location evidence="1">Cell membrane</location>
        <topology evidence="1">Multi-pass membrane protein</topology>
    </subcellularLocation>
</comment>
<keyword evidence="5 6" id="KW-0472">Membrane</keyword>
<organism evidence="8 9">
    <name type="scientific">Glycomyces algeriensis</name>
    <dbReference type="NCBI Taxonomy" id="256037"/>
    <lineage>
        <taxon>Bacteria</taxon>
        <taxon>Bacillati</taxon>
        <taxon>Actinomycetota</taxon>
        <taxon>Actinomycetes</taxon>
        <taxon>Glycomycetales</taxon>
        <taxon>Glycomycetaceae</taxon>
        <taxon>Glycomyces</taxon>
    </lineage>
</organism>
<feature type="transmembrane region" description="Helical" evidence="6">
    <location>
        <begin position="26"/>
        <end position="46"/>
    </location>
</feature>